<dbReference type="Proteomes" id="UP001150603">
    <property type="component" value="Unassembled WGS sequence"/>
</dbReference>
<reference evidence="1" key="1">
    <citation type="submission" date="2022-07" db="EMBL/GenBank/DDBJ databases">
        <title>Phylogenomic reconstructions and comparative analyses of Kickxellomycotina fungi.</title>
        <authorList>
            <person name="Reynolds N.K."/>
            <person name="Stajich J.E."/>
            <person name="Barry K."/>
            <person name="Grigoriev I.V."/>
            <person name="Crous P."/>
            <person name="Smith M.E."/>
        </authorList>
    </citation>
    <scope>NUCLEOTIDE SEQUENCE</scope>
    <source>
        <strain evidence="1">NRRL 5244</strain>
    </source>
</reference>
<name>A0ACC1J7E5_9FUNG</name>
<comment type="caution">
    <text evidence="1">The sequence shown here is derived from an EMBL/GenBank/DDBJ whole genome shotgun (WGS) entry which is preliminary data.</text>
</comment>
<accession>A0ACC1J7E5</accession>
<evidence type="ECO:0000313" key="2">
    <source>
        <dbReference type="Proteomes" id="UP001150603"/>
    </source>
</evidence>
<dbReference type="EMBL" id="JANBPW010002589">
    <property type="protein sequence ID" value="KAJ1940286.1"/>
    <property type="molecule type" value="Genomic_DNA"/>
</dbReference>
<organism evidence="1 2">
    <name type="scientific">Linderina macrospora</name>
    <dbReference type="NCBI Taxonomy" id="4868"/>
    <lineage>
        <taxon>Eukaryota</taxon>
        <taxon>Fungi</taxon>
        <taxon>Fungi incertae sedis</taxon>
        <taxon>Zoopagomycota</taxon>
        <taxon>Kickxellomycotina</taxon>
        <taxon>Kickxellomycetes</taxon>
        <taxon>Kickxellales</taxon>
        <taxon>Kickxellaceae</taxon>
        <taxon>Linderina</taxon>
    </lineage>
</organism>
<evidence type="ECO:0000313" key="1">
    <source>
        <dbReference type="EMBL" id="KAJ1940286.1"/>
    </source>
</evidence>
<sequence length="331" mass="36170">RTLTLLIAAYPNCTVHELAVAVDSCIDELVLPSKGKAVVVVPSGDLSPPVSAPVPGMAPVYQSAQGSRSQQTVVLAMPPRGSTTFANRRGRPTPAAAAVARFTAFRTAYSIRALTSSTTNDKTIELAHQRQQAQDDAHSEAVDEGDRTGDSVSSSIERLDPRSIPGLYPELTDDPENLDDSWYVDPQYVHTPLWQRNQRRATKIDPKEFASGSLFELCKLVLEQDAGVAEIDVSGRCEWTQRFLVVEAKGARHMHAMAEDLVKAIKERNRAKGVEAAINVDGRDSDDWVVVDLGSFVVHLMTPEARKLYDLEGLWSESSGKEEADEGTTEK</sequence>
<keyword evidence="2" id="KW-1185">Reference proteome</keyword>
<gene>
    <name evidence="1" type="ORF">FBU59_003857</name>
</gene>
<feature type="non-terminal residue" evidence="1">
    <location>
        <position position="1"/>
    </location>
</feature>
<protein>
    <submittedName>
        <fullName evidence="1">Uncharacterized protein</fullName>
    </submittedName>
</protein>
<proteinExistence type="predicted"/>